<evidence type="ECO:0000259" key="1">
    <source>
        <dbReference type="Pfam" id="PF13700"/>
    </source>
</evidence>
<name>A0ABQ3TUG8_STRHY</name>
<evidence type="ECO:0000313" key="2">
    <source>
        <dbReference type="EMBL" id="GHJ26923.1"/>
    </source>
</evidence>
<protein>
    <recommendedName>
        <fullName evidence="1">DUF4158 domain-containing protein</fullName>
    </recommendedName>
</protein>
<accession>A0ABQ3TUG8</accession>
<gene>
    <name evidence="2" type="ORF">TPA0910_13560</name>
</gene>
<feature type="domain" description="DUF4158" evidence="1">
    <location>
        <begin position="22"/>
        <end position="129"/>
    </location>
</feature>
<dbReference type="Pfam" id="PF13700">
    <property type="entry name" value="DUF4158"/>
    <property type="match status" value="1"/>
</dbReference>
<comment type="caution">
    <text evidence="2">The sequence shown here is derived from an EMBL/GenBank/DDBJ whole genome shotgun (WGS) entry which is preliminary data.</text>
</comment>
<dbReference type="Proteomes" id="UP001054854">
    <property type="component" value="Unassembled WGS sequence"/>
</dbReference>
<dbReference type="EMBL" id="BNEK01000002">
    <property type="protein sequence ID" value="GHJ26923.1"/>
    <property type="molecule type" value="Genomic_DNA"/>
</dbReference>
<reference evidence="2" key="1">
    <citation type="submission" date="2024-05" db="EMBL/GenBank/DDBJ databases">
        <title>Whole genome shotgun sequence of Streptomyces hygroscopicus NBRC 113678.</title>
        <authorList>
            <person name="Komaki H."/>
            <person name="Tamura T."/>
        </authorList>
    </citation>
    <scope>NUCLEOTIDE SEQUENCE</scope>
    <source>
        <strain evidence="2">N11-34</strain>
    </source>
</reference>
<keyword evidence="3" id="KW-1185">Reference proteome</keyword>
<proteinExistence type="predicted"/>
<dbReference type="InterPro" id="IPR025296">
    <property type="entry name" value="DUF4158"/>
</dbReference>
<organism evidence="2 3">
    <name type="scientific">Streptomyces hygroscopicus</name>
    <dbReference type="NCBI Taxonomy" id="1912"/>
    <lineage>
        <taxon>Bacteria</taxon>
        <taxon>Bacillati</taxon>
        <taxon>Actinomycetota</taxon>
        <taxon>Actinomycetes</taxon>
        <taxon>Kitasatosporales</taxon>
        <taxon>Streptomycetaceae</taxon>
        <taxon>Streptomyces</taxon>
        <taxon>Streptomyces violaceusniger group</taxon>
    </lineage>
</organism>
<evidence type="ECO:0000313" key="3">
    <source>
        <dbReference type="Proteomes" id="UP001054854"/>
    </source>
</evidence>
<sequence length="160" mass="17891">MGCLGECPEDDDKGRVCDRTGRPEELLASWTLVEGDWKLVANKTRVTGLGFCLMLKFSEIEARFPEFIGEVPQPAVEYVAGLVKVSAAELAKYDLAGAKRHRKQIREALGFRPATLKDEERLTAWLASEVCPVELVEDRQREILLVECRAQYRAAGPNPD</sequence>